<keyword evidence="5" id="KW-1185">Reference proteome</keyword>
<accession>A0A1T5DY37</accession>
<evidence type="ECO:0000313" key="4">
    <source>
        <dbReference type="EMBL" id="SKB76463.1"/>
    </source>
</evidence>
<name>A0A1T5DY37_9SPHI</name>
<dbReference type="InterPro" id="IPR051262">
    <property type="entry name" value="SMP-30/CGR1_Lactonase"/>
</dbReference>
<dbReference type="SUPFAM" id="SSF63829">
    <property type="entry name" value="Calcium-dependent phosphotriesterase"/>
    <property type="match status" value="1"/>
</dbReference>
<evidence type="ECO:0000259" key="3">
    <source>
        <dbReference type="Pfam" id="PF08450"/>
    </source>
</evidence>
<evidence type="ECO:0000256" key="1">
    <source>
        <dbReference type="PIRSR" id="PIRSR605511-1"/>
    </source>
</evidence>
<dbReference type="PRINTS" id="PR01790">
    <property type="entry name" value="SMP30FAMILY"/>
</dbReference>
<dbReference type="GO" id="GO:0046872">
    <property type="term" value="F:metal ion binding"/>
    <property type="evidence" value="ECO:0007669"/>
    <property type="project" value="UniProtKB-KW"/>
</dbReference>
<dbReference type="InterPro" id="IPR011042">
    <property type="entry name" value="6-blade_b-propeller_TolB-like"/>
</dbReference>
<dbReference type="Gene3D" id="2.120.10.30">
    <property type="entry name" value="TolB, C-terminal domain"/>
    <property type="match status" value="1"/>
</dbReference>
<sequence>MTTVLISDLNFPEGPAFDHQGGIWLVEKEAGNLIYYKNEQYQRIHVGGHPNGIAIDSKGIIWFCDSKQNAIRQYHPSDGKDITIVDTIEGSPLKMPNDLCFDQEGNLLFTCPGDSLDDGGGYICALFTDGTVHKVHQKMYYPNGIAFSSDYYILYIAETGSKWIWKARWDGSNKRLNDVKKFAYVGGEVGPDGMALDDQGNLYIALYGGQKITVLDPVGNLIDEVPLQYANPTNCAIDPIGVQGLIITEAEKGQLLKFESNKKGLL</sequence>
<dbReference type="InterPro" id="IPR005511">
    <property type="entry name" value="SMP-30"/>
</dbReference>
<feature type="binding site" evidence="2">
    <location>
        <position position="143"/>
    </location>
    <ligand>
        <name>a divalent metal cation</name>
        <dbReference type="ChEBI" id="CHEBI:60240"/>
    </ligand>
</feature>
<organism evidence="4 5">
    <name type="scientific">Sphingobacterium nematocida</name>
    <dbReference type="NCBI Taxonomy" id="1513896"/>
    <lineage>
        <taxon>Bacteria</taxon>
        <taxon>Pseudomonadati</taxon>
        <taxon>Bacteroidota</taxon>
        <taxon>Sphingobacteriia</taxon>
        <taxon>Sphingobacteriales</taxon>
        <taxon>Sphingobacteriaceae</taxon>
        <taxon>Sphingobacterium</taxon>
    </lineage>
</organism>
<feature type="binding site" evidence="2">
    <location>
        <position position="97"/>
    </location>
    <ligand>
        <name>substrate</name>
    </ligand>
</feature>
<dbReference type="Pfam" id="PF08450">
    <property type="entry name" value="SGL"/>
    <property type="match status" value="1"/>
</dbReference>
<reference evidence="5" key="1">
    <citation type="submission" date="2017-02" db="EMBL/GenBank/DDBJ databases">
        <authorList>
            <person name="Varghese N."/>
            <person name="Submissions S."/>
        </authorList>
    </citation>
    <scope>NUCLEOTIDE SEQUENCE [LARGE SCALE GENOMIC DNA]</scope>
    <source>
        <strain evidence="5">DSM 24091</strain>
    </source>
</reference>
<feature type="domain" description="SMP-30/Gluconolactonase/LRE-like region" evidence="3">
    <location>
        <begin position="11"/>
        <end position="249"/>
    </location>
</feature>
<dbReference type="PANTHER" id="PTHR47572">
    <property type="entry name" value="LIPOPROTEIN-RELATED"/>
    <property type="match status" value="1"/>
</dbReference>
<feature type="binding site" evidence="2">
    <location>
        <position position="192"/>
    </location>
    <ligand>
        <name>a divalent metal cation</name>
        <dbReference type="ChEBI" id="CHEBI:60240"/>
    </ligand>
</feature>
<proteinExistence type="predicted"/>
<evidence type="ECO:0000256" key="2">
    <source>
        <dbReference type="PIRSR" id="PIRSR605511-2"/>
    </source>
</evidence>
<dbReference type="OrthoDB" id="241638at2"/>
<dbReference type="Proteomes" id="UP000190150">
    <property type="component" value="Unassembled WGS sequence"/>
</dbReference>
<dbReference type="RefSeq" id="WP_079643152.1">
    <property type="nucleotide sequence ID" value="NZ_FUZF01000009.1"/>
</dbReference>
<dbReference type="EMBL" id="FUZF01000009">
    <property type="protein sequence ID" value="SKB76463.1"/>
    <property type="molecule type" value="Genomic_DNA"/>
</dbReference>
<dbReference type="PANTHER" id="PTHR47572:SF5">
    <property type="entry name" value="BLR2277 PROTEIN"/>
    <property type="match status" value="1"/>
</dbReference>
<feature type="active site" description="Proton donor/acceptor" evidence="1">
    <location>
        <position position="192"/>
    </location>
</feature>
<dbReference type="STRING" id="1513896.SAMN05660841_02219"/>
<dbReference type="AlphaFoldDB" id="A0A1T5DY37"/>
<gene>
    <name evidence="4" type="ORF">SAMN05660841_02219</name>
</gene>
<comment type="cofactor">
    <cofactor evidence="2">
        <name>Zn(2+)</name>
        <dbReference type="ChEBI" id="CHEBI:29105"/>
    </cofactor>
    <text evidence="2">Binds 1 divalent metal cation per subunit.</text>
</comment>
<feature type="binding site" evidence="2">
    <location>
        <position position="13"/>
    </location>
    <ligand>
        <name>a divalent metal cation</name>
        <dbReference type="ChEBI" id="CHEBI:60240"/>
    </ligand>
</feature>
<dbReference type="InterPro" id="IPR013658">
    <property type="entry name" value="SGL"/>
</dbReference>
<protein>
    <submittedName>
        <fullName evidence="4">Gluconolactonase</fullName>
    </submittedName>
</protein>
<evidence type="ECO:0000313" key="5">
    <source>
        <dbReference type="Proteomes" id="UP000190150"/>
    </source>
</evidence>
<keyword evidence="2" id="KW-0862">Zinc</keyword>
<keyword evidence="2" id="KW-0479">Metal-binding</keyword>